<dbReference type="Pfam" id="PF00563">
    <property type="entry name" value="EAL"/>
    <property type="match status" value="1"/>
</dbReference>
<feature type="domain" description="EAL" evidence="1">
    <location>
        <begin position="349"/>
        <end position="598"/>
    </location>
</feature>
<protein>
    <recommendedName>
        <fullName evidence="1">EAL domain-containing protein</fullName>
    </recommendedName>
</protein>
<dbReference type="SMART" id="SM00052">
    <property type="entry name" value="EAL"/>
    <property type="match status" value="1"/>
</dbReference>
<dbReference type="EMBL" id="QFFI01000003">
    <property type="protein sequence ID" value="PWG65158.1"/>
    <property type="molecule type" value="Genomic_DNA"/>
</dbReference>
<evidence type="ECO:0000313" key="2">
    <source>
        <dbReference type="EMBL" id="PWG65158.1"/>
    </source>
</evidence>
<dbReference type="InterPro" id="IPR001633">
    <property type="entry name" value="EAL_dom"/>
</dbReference>
<gene>
    <name evidence="2" type="ORF">DEM34_02460</name>
</gene>
<name>A0A2U2N7U4_9GAMM</name>
<sequence>MTAAHPVYVCTGDAADGQRLVTGLRTFGLRARGFASCSVLANAARAQAPAAIVADWNEAAAAHLAGLPGAPCLVARVPQTDLNLALTASEAGVDAVLDPGLPVGVLRDLVWTLLNAGAPTIALVTDRGDDDALAERLEEAGGKVRVLRVGDALLGELVASAPELVLLRTGIARRLARLIEQTPGLAGAEVRPVGDTPALTLVQRAAALGRRRAVAALAARHDLASGGLPPAPAAVAAASLRERAAAVGEVPAVIALDTDEATLAAGLDLLRARLPALAATVVLGERTAAALTAADEAALARQVRAVREAAGAELPGLRVGHAVIDGALPLPETLFSGADDGGNAQGPVDRALERRIRRALEDDALRLVYQPISSLSGHPGSFFEVFVRLADGGGDALPADFVRTVREGGHAPALDRGVLERALEVLATHDTDGPTLFVKLFPESLEDPELTAWLGERMEAHGVAPARLVLQLSHPTLCARRERSQAAMQALRRLGCRLAVEHYDDSLEPAEQTLQGPAFDFLKLSHRLTDELVQHPERVERVREIARSAADRDIRTIACLVQDAANLSVLWQAGVAYIQGYFMQAPEAIFASAPQEGA</sequence>
<dbReference type="PROSITE" id="PS50883">
    <property type="entry name" value="EAL"/>
    <property type="match status" value="1"/>
</dbReference>
<organism evidence="2 3">
    <name type="scientific">Sediminicurvatus halobius</name>
    <dbReference type="NCBI Taxonomy" id="2182432"/>
    <lineage>
        <taxon>Bacteria</taxon>
        <taxon>Pseudomonadati</taxon>
        <taxon>Pseudomonadota</taxon>
        <taxon>Gammaproteobacteria</taxon>
        <taxon>Chromatiales</taxon>
        <taxon>Ectothiorhodospiraceae</taxon>
        <taxon>Sediminicurvatus</taxon>
    </lineage>
</organism>
<keyword evidence="3" id="KW-1185">Reference proteome</keyword>
<reference evidence="2 3" key="1">
    <citation type="submission" date="2018-05" db="EMBL/GenBank/DDBJ databases">
        <title>Spiribacter halobius sp. nov., a moderately halophilic bacterium isolated from marine solar saltern.</title>
        <authorList>
            <person name="Zheng W.-S."/>
            <person name="Lu D.-C."/>
            <person name="Du Z.-J."/>
        </authorList>
    </citation>
    <scope>NUCLEOTIDE SEQUENCE [LARGE SCALE GENOMIC DNA]</scope>
    <source>
        <strain evidence="2 3">E85</strain>
    </source>
</reference>
<dbReference type="GO" id="GO:0071111">
    <property type="term" value="F:cyclic-guanylate-specific phosphodiesterase activity"/>
    <property type="evidence" value="ECO:0007669"/>
    <property type="project" value="InterPro"/>
</dbReference>
<dbReference type="AlphaFoldDB" id="A0A2U2N7U4"/>
<dbReference type="CDD" id="cd01948">
    <property type="entry name" value="EAL"/>
    <property type="match status" value="1"/>
</dbReference>
<dbReference type="RefSeq" id="WP_109675910.1">
    <property type="nucleotide sequence ID" value="NZ_CP086615.1"/>
</dbReference>
<comment type="caution">
    <text evidence="2">The sequence shown here is derived from an EMBL/GenBank/DDBJ whole genome shotgun (WGS) entry which is preliminary data.</text>
</comment>
<dbReference type="InterPro" id="IPR050706">
    <property type="entry name" value="Cyclic-di-GMP_PDE-like"/>
</dbReference>
<dbReference type="InterPro" id="IPR035919">
    <property type="entry name" value="EAL_sf"/>
</dbReference>
<dbReference type="PANTHER" id="PTHR33121:SF23">
    <property type="entry name" value="CYCLIC DI-GMP PHOSPHODIESTERASE PDEB"/>
    <property type="match status" value="1"/>
</dbReference>
<dbReference type="SUPFAM" id="SSF141868">
    <property type="entry name" value="EAL domain-like"/>
    <property type="match status" value="1"/>
</dbReference>
<evidence type="ECO:0000259" key="1">
    <source>
        <dbReference type="PROSITE" id="PS50883"/>
    </source>
</evidence>
<dbReference type="Proteomes" id="UP000245474">
    <property type="component" value="Unassembled WGS sequence"/>
</dbReference>
<dbReference type="PANTHER" id="PTHR33121">
    <property type="entry name" value="CYCLIC DI-GMP PHOSPHODIESTERASE PDEF"/>
    <property type="match status" value="1"/>
</dbReference>
<evidence type="ECO:0000313" key="3">
    <source>
        <dbReference type="Proteomes" id="UP000245474"/>
    </source>
</evidence>
<dbReference type="OrthoDB" id="9812260at2"/>
<dbReference type="Gene3D" id="3.20.20.450">
    <property type="entry name" value="EAL domain"/>
    <property type="match status" value="1"/>
</dbReference>
<proteinExistence type="predicted"/>
<accession>A0A2U2N7U4</accession>